<gene>
    <name evidence="1" type="ORF">BE08_24550</name>
</gene>
<comment type="caution">
    <text evidence="1">The sequence shown here is derived from an EMBL/GenBank/DDBJ whole genome shotgun (WGS) entry which is preliminary data.</text>
</comment>
<dbReference type="AlphaFoldDB" id="A0A150NZ03"/>
<evidence type="ECO:0000313" key="1">
    <source>
        <dbReference type="EMBL" id="KYF47276.1"/>
    </source>
</evidence>
<reference evidence="1 2" key="1">
    <citation type="submission" date="2014-02" db="EMBL/GenBank/DDBJ databases">
        <title>The small core and large imbalanced accessory genome model reveals a collaborative survival strategy of Sorangium cellulosum strains in nature.</title>
        <authorList>
            <person name="Han K."/>
            <person name="Peng R."/>
            <person name="Blom J."/>
            <person name="Li Y.-Z."/>
        </authorList>
    </citation>
    <scope>NUCLEOTIDE SEQUENCE [LARGE SCALE GENOMIC DNA]</scope>
    <source>
        <strain evidence="1 2">So0157-25</strain>
    </source>
</reference>
<protein>
    <submittedName>
        <fullName evidence="1">Uncharacterized protein</fullName>
    </submittedName>
</protein>
<dbReference type="Proteomes" id="UP000075420">
    <property type="component" value="Unassembled WGS sequence"/>
</dbReference>
<name>A0A150NZ03_SORCE</name>
<evidence type="ECO:0000313" key="2">
    <source>
        <dbReference type="Proteomes" id="UP000075420"/>
    </source>
</evidence>
<proteinExistence type="predicted"/>
<sequence>MALPGEELLAPGVLKNPVRVEALYDREAAHEATLRNLLQRRGYEDIEAVREEGYARGLRTAVRDLCEVLGIALSPERDATIEAMTRTELSTLREQLKRERCWP</sequence>
<accession>A0A150NZ03</accession>
<dbReference type="EMBL" id="JELY01003644">
    <property type="protein sequence ID" value="KYF47276.1"/>
    <property type="molecule type" value="Genomic_DNA"/>
</dbReference>
<organism evidence="1 2">
    <name type="scientific">Sorangium cellulosum</name>
    <name type="common">Polyangium cellulosum</name>
    <dbReference type="NCBI Taxonomy" id="56"/>
    <lineage>
        <taxon>Bacteria</taxon>
        <taxon>Pseudomonadati</taxon>
        <taxon>Myxococcota</taxon>
        <taxon>Polyangia</taxon>
        <taxon>Polyangiales</taxon>
        <taxon>Polyangiaceae</taxon>
        <taxon>Sorangium</taxon>
    </lineage>
</organism>